<dbReference type="PROSITE" id="PS51201">
    <property type="entry name" value="RCK_N"/>
    <property type="match status" value="1"/>
</dbReference>
<dbReference type="Pfam" id="PF02080">
    <property type="entry name" value="TrkA_C"/>
    <property type="match status" value="1"/>
</dbReference>
<evidence type="ECO:0000313" key="3">
    <source>
        <dbReference type="EMBL" id="ABM29538.1"/>
    </source>
</evidence>
<dbReference type="SMR" id="A0A0H3AAA0"/>
<dbReference type="Gene3D" id="3.30.70.1450">
    <property type="entry name" value="Regulator of K+ conductance, C-terminal domain"/>
    <property type="match status" value="1"/>
</dbReference>
<dbReference type="Proteomes" id="UP000009173">
    <property type="component" value="Chromosome"/>
</dbReference>
<dbReference type="PANTHER" id="PTHR43833">
    <property type="entry name" value="POTASSIUM CHANNEL PROTEIN 2-RELATED-RELATED"/>
    <property type="match status" value="1"/>
</dbReference>
<evidence type="ECO:0000259" key="1">
    <source>
        <dbReference type="PROSITE" id="PS51201"/>
    </source>
</evidence>
<evidence type="ECO:0000313" key="4">
    <source>
        <dbReference type="Proteomes" id="UP000009173"/>
    </source>
</evidence>
<feature type="domain" description="RCK C-terminal" evidence="2">
    <location>
        <begin position="138"/>
        <end position="221"/>
    </location>
</feature>
<dbReference type="InterPro" id="IPR036721">
    <property type="entry name" value="RCK_C_sf"/>
</dbReference>
<evidence type="ECO:0000259" key="2">
    <source>
        <dbReference type="PROSITE" id="PS51202"/>
    </source>
</evidence>
<accession>A0A0H3AAA0</accession>
<name>A0A0H3AAA0_NITV4</name>
<dbReference type="SUPFAM" id="SSF51735">
    <property type="entry name" value="NAD(P)-binding Rossmann-fold domains"/>
    <property type="match status" value="1"/>
</dbReference>
<dbReference type="PANTHER" id="PTHR43833:SF7">
    <property type="entry name" value="KTR SYSTEM POTASSIUM UPTAKE PROTEIN C"/>
    <property type="match status" value="1"/>
</dbReference>
<gene>
    <name evidence="3" type="ordered locus">Dvul_2522</name>
</gene>
<dbReference type="InterPro" id="IPR006037">
    <property type="entry name" value="RCK_C"/>
</dbReference>
<dbReference type="Pfam" id="PF02254">
    <property type="entry name" value="TrkA_N"/>
    <property type="match status" value="1"/>
</dbReference>
<proteinExistence type="predicted"/>
<dbReference type="AlphaFoldDB" id="A0A0H3AAA0"/>
<sequence length="221" mass="24193">MATPKLEIGVIGLGKFGLQVSRTLVELGHSVVGIDSTEGRIRQAQDILSQVYQGNAADPAVLQQLRFQDLDCVIVSVGNSMETSLLVTLNLQEIGVRKIWVKAVSTEHKKVLTRLGVDHVILPEHDVATHLAHRLVNPGMLDLLPLGGGGQILLQELTVDKWAGRTLLDLRLANEHGVMVVAVKPAAFREYRFVPAAHEVLQQGDKLVVIGRHEDVLRLEP</sequence>
<dbReference type="Gene3D" id="3.40.50.720">
    <property type="entry name" value="NAD(P)-binding Rossmann-like Domain"/>
    <property type="match status" value="1"/>
</dbReference>
<reference evidence="4" key="1">
    <citation type="journal article" date="2009" name="Environ. Microbiol.">
        <title>Contribution of mobile genetic elements to Desulfovibrio vulgaris genome plasticity.</title>
        <authorList>
            <person name="Walker C.B."/>
            <person name="Stolyar S."/>
            <person name="Chivian D."/>
            <person name="Pinel N."/>
            <person name="Gabster J.A."/>
            <person name="Dehal P.S."/>
            <person name="He Z."/>
            <person name="Yang Z.K."/>
            <person name="Yen H.C."/>
            <person name="Zhou J."/>
            <person name="Wall J.D."/>
            <person name="Hazen T.C."/>
            <person name="Arkin A.P."/>
            <person name="Stahl D.A."/>
        </authorList>
    </citation>
    <scope>NUCLEOTIDE SEQUENCE [LARGE SCALE GENOMIC DNA]</scope>
    <source>
        <strain evidence="4">DP4</strain>
    </source>
</reference>
<dbReference type="GO" id="GO:0006813">
    <property type="term" value="P:potassium ion transport"/>
    <property type="evidence" value="ECO:0007669"/>
    <property type="project" value="InterPro"/>
</dbReference>
<dbReference type="GO" id="GO:0008324">
    <property type="term" value="F:monoatomic cation transmembrane transporter activity"/>
    <property type="evidence" value="ECO:0007669"/>
    <property type="project" value="InterPro"/>
</dbReference>
<dbReference type="RefSeq" id="WP_010937719.1">
    <property type="nucleotide sequence ID" value="NC_008751.1"/>
</dbReference>
<dbReference type="PROSITE" id="PS51202">
    <property type="entry name" value="RCK_C"/>
    <property type="match status" value="1"/>
</dbReference>
<protein>
    <submittedName>
        <fullName evidence="3">TrkA-N domain protein</fullName>
    </submittedName>
</protein>
<dbReference type="KEGG" id="dvl:Dvul_2522"/>
<dbReference type="InterPro" id="IPR050721">
    <property type="entry name" value="Trk_Ktr_HKT_K-transport"/>
</dbReference>
<feature type="domain" description="RCK N-terminal" evidence="1">
    <location>
        <begin position="5"/>
        <end position="121"/>
    </location>
</feature>
<dbReference type="HOGENOM" id="CLU_046525_3_2_7"/>
<organism evidence="3 4">
    <name type="scientific">Nitratidesulfovibrio vulgaris (strain DP4)</name>
    <name type="common">Desulfovibrio vulgaris</name>
    <dbReference type="NCBI Taxonomy" id="391774"/>
    <lineage>
        <taxon>Bacteria</taxon>
        <taxon>Pseudomonadati</taxon>
        <taxon>Thermodesulfobacteriota</taxon>
        <taxon>Desulfovibrionia</taxon>
        <taxon>Desulfovibrionales</taxon>
        <taxon>Desulfovibrionaceae</taxon>
        <taxon>Nitratidesulfovibrio</taxon>
    </lineage>
</organism>
<dbReference type="EMBL" id="CP000527">
    <property type="protein sequence ID" value="ABM29538.1"/>
    <property type="molecule type" value="Genomic_DNA"/>
</dbReference>
<dbReference type="SUPFAM" id="SSF116726">
    <property type="entry name" value="TrkA C-terminal domain-like"/>
    <property type="match status" value="1"/>
</dbReference>
<dbReference type="InterPro" id="IPR003148">
    <property type="entry name" value="RCK_N"/>
</dbReference>
<dbReference type="InterPro" id="IPR036291">
    <property type="entry name" value="NAD(P)-bd_dom_sf"/>
</dbReference>